<dbReference type="PANTHER" id="PTHR43685">
    <property type="entry name" value="GLYCOSYLTRANSFERASE"/>
    <property type="match status" value="1"/>
</dbReference>
<feature type="domain" description="Glycosyltransferase 2-like" evidence="1">
    <location>
        <begin position="7"/>
        <end position="172"/>
    </location>
</feature>
<dbReference type="HOGENOM" id="CLU_025996_0_7_9"/>
<evidence type="ECO:0000259" key="1">
    <source>
        <dbReference type="Pfam" id="PF00535"/>
    </source>
</evidence>
<gene>
    <name evidence="2" type="ORF">LACPI_0115</name>
</gene>
<dbReference type="PANTHER" id="PTHR43685:SF13">
    <property type="entry name" value="O ANTIGEN BIOSYNTHESIS RHAMNOSYLTRANSFERASE RFBN"/>
    <property type="match status" value="1"/>
</dbReference>
<dbReference type="SUPFAM" id="SSF53448">
    <property type="entry name" value="Nucleotide-diphospho-sugar transferases"/>
    <property type="match status" value="1"/>
</dbReference>
<organism evidence="2 3">
    <name type="scientific">Pseudolactococcus piscium MKFS47</name>
    <dbReference type="NCBI Taxonomy" id="297352"/>
    <lineage>
        <taxon>Bacteria</taxon>
        <taxon>Bacillati</taxon>
        <taxon>Bacillota</taxon>
        <taxon>Bacilli</taxon>
        <taxon>Lactobacillales</taxon>
        <taxon>Streptococcaceae</taxon>
        <taxon>Pseudolactococcus</taxon>
    </lineage>
</organism>
<dbReference type="Pfam" id="PF00535">
    <property type="entry name" value="Glycos_transf_2"/>
    <property type="match status" value="1"/>
</dbReference>
<dbReference type="InterPro" id="IPR029044">
    <property type="entry name" value="Nucleotide-diphossugar_trans"/>
</dbReference>
<protein>
    <submittedName>
        <fullName evidence="2">Capsule biosynthesis glucosyltransferase</fullName>
    </submittedName>
</protein>
<keyword evidence="2" id="KW-0808">Transferase</keyword>
<dbReference type="GO" id="GO:0044010">
    <property type="term" value="P:single-species biofilm formation"/>
    <property type="evidence" value="ECO:0007669"/>
    <property type="project" value="TreeGrafter"/>
</dbReference>
<dbReference type="RefSeq" id="WP_047914612.1">
    <property type="nucleotide sequence ID" value="NZ_LN774769.1"/>
</dbReference>
<dbReference type="InterPro" id="IPR050834">
    <property type="entry name" value="Glycosyltransf_2"/>
</dbReference>
<dbReference type="EMBL" id="LN774769">
    <property type="protein sequence ID" value="CEN27315.1"/>
    <property type="molecule type" value="Genomic_DNA"/>
</dbReference>
<evidence type="ECO:0000313" key="3">
    <source>
        <dbReference type="Proteomes" id="UP000033166"/>
    </source>
</evidence>
<dbReference type="GO" id="GO:0016740">
    <property type="term" value="F:transferase activity"/>
    <property type="evidence" value="ECO:0007669"/>
    <property type="project" value="UniProtKB-KW"/>
</dbReference>
<proteinExistence type="predicted"/>
<dbReference type="InterPro" id="IPR001173">
    <property type="entry name" value="Glyco_trans_2-like"/>
</dbReference>
<dbReference type="KEGG" id="lpk:LACPI_0115"/>
<evidence type="ECO:0000313" key="2">
    <source>
        <dbReference type="EMBL" id="CEN27315.1"/>
    </source>
</evidence>
<reference evidence="3" key="1">
    <citation type="submission" date="2015-01" db="EMBL/GenBank/DDBJ databases">
        <authorList>
            <person name="Andreevskaya M."/>
        </authorList>
    </citation>
    <scope>NUCLEOTIDE SEQUENCE [LARGE SCALE GENOMIC DNA]</scope>
    <source>
        <strain evidence="3">MKFS47</strain>
    </source>
</reference>
<dbReference type="Proteomes" id="UP000033166">
    <property type="component" value="Chromosome I"/>
</dbReference>
<name>A0A0D6DUZ1_9LACT</name>
<dbReference type="Gene3D" id="3.90.550.10">
    <property type="entry name" value="Spore Coat Polysaccharide Biosynthesis Protein SpsA, Chain A"/>
    <property type="match status" value="1"/>
</dbReference>
<dbReference type="AlphaFoldDB" id="A0A0D6DUZ1"/>
<sequence>MIENKISIVIRTYNEKKHIKEVLESLTRQTYSNYEIIIVDSGSDDGTLEIISRYEVMLVSIKKEDFNYSYASNIGVTKASGSIVCFLSGHSVPVHSDYLKKTNDLFQNKKIGACYGEVIALQDGSFTEKMFNNIGYIKSRLTGSKDGIILENKIHPGIFSCSNASARKSLLDKFPFQEKLGSGGEDIEVAYRIIQNGYLVAKDSGLLVRHSHGKKFWAFIQEYKNWQKMYREVLDFLELSSDMGGNEYKN</sequence>
<accession>A0A0D6DUZ1</accession>